<dbReference type="InterPro" id="IPR053169">
    <property type="entry name" value="MUG_Protein"/>
</dbReference>
<dbReference type="PROSITE" id="PS51257">
    <property type="entry name" value="PROKAR_LIPOPROTEIN"/>
    <property type="match status" value="1"/>
</dbReference>
<comment type="caution">
    <text evidence="2">The sequence shown here is derived from an EMBL/GenBank/DDBJ whole genome shotgun (WGS) entry which is preliminary data.</text>
</comment>
<dbReference type="Gene3D" id="1.50.10.20">
    <property type="match status" value="1"/>
</dbReference>
<organism evidence="2 3">
    <name type="scientific">Mucilaginibacter pedocola</name>
    <dbReference type="NCBI Taxonomy" id="1792845"/>
    <lineage>
        <taxon>Bacteria</taxon>
        <taxon>Pseudomonadati</taxon>
        <taxon>Bacteroidota</taxon>
        <taxon>Sphingobacteriia</taxon>
        <taxon>Sphingobacteriales</taxon>
        <taxon>Sphingobacteriaceae</taxon>
        <taxon>Mucilaginibacter</taxon>
    </lineage>
</organism>
<name>A0A1S9P9V0_9SPHI</name>
<dbReference type="GO" id="GO:0005975">
    <property type="term" value="P:carbohydrate metabolic process"/>
    <property type="evidence" value="ECO:0007669"/>
    <property type="project" value="InterPro"/>
</dbReference>
<evidence type="ECO:0000256" key="1">
    <source>
        <dbReference type="SAM" id="SignalP"/>
    </source>
</evidence>
<dbReference type="InterPro" id="IPR008928">
    <property type="entry name" value="6-hairpin_glycosidase_sf"/>
</dbReference>
<dbReference type="Proteomes" id="UP000189739">
    <property type="component" value="Unassembled WGS sequence"/>
</dbReference>
<dbReference type="Pfam" id="PF03663">
    <property type="entry name" value="Glyco_hydro_76"/>
    <property type="match status" value="1"/>
</dbReference>
<dbReference type="SUPFAM" id="SSF48208">
    <property type="entry name" value="Six-hairpin glycosidases"/>
    <property type="match status" value="1"/>
</dbReference>
<dbReference type="PANTHER" id="PTHR47791:SF3">
    <property type="entry name" value="MEIOTICALLY UP-REGULATED GENE 191 PROTEIN"/>
    <property type="match status" value="1"/>
</dbReference>
<keyword evidence="1" id="KW-0732">Signal</keyword>
<dbReference type="EMBL" id="MBTF01000035">
    <property type="protein sequence ID" value="OOQ57754.1"/>
    <property type="molecule type" value="Genomic_DNA"/>
</dbReference>
<dbReference type="STRING" id="1792845.BC343_13260"/>
<feature type="chain" id="PRO_5012661922" evidence="1">
    <location>
        <begin position="17"/>
        <end position="409"/>
    </location>
</feature>
<accession>A0A1S9P9V0</accession>
<feature type="signal peptide" evidence="1">
    <location>
        <begin position="1"/>
        <end position="16"/>
    </location>
</feature>
<dbReference type="InterPro" id="IPR005198">
    <property type="entry name" value="Glyco_hydro_76"/>
</dbReference>
<protein>
    <submittedName>
        <fullName evidence="2">Beta-galactosidase</fullName>
    </submittedName>
</protein>
<keyword evidence="3" id="KW-1185">Reference proteome</keyword>
<reference evidence="2 3" key="1">
    <citation type="submission" date="2016-07" db="EMBL/GenBank/DDBJ databases">
        <title>Genomic analysis of zinc-resistant bacterium Mucilaginibacter pedocola TBZ30.</title>
        <authorList>
            <person name="Huang J."/>
            <person name="Tang J."/>
        </authorList>
    </citation>
    <scope>NUCLEOTIDE SEQUENCE [LARGE SCALE GENOMIC DNA]</scope>
    <source>
        <strain evidence="2 3">TBZ30</strain>
    </source>
</reference>
<dbReference type="PANTHER" id="PTHR47791">
    <property type="entry name" value="MEIOTICALLY UP-REGULATED GENE 191 PROTEIN"/>
    <property type="match status" value="1"/>
</dbReference>
<dbReference type="AlphaFoldDB" id="A0A1S9P9V0"/>
<proteinExistence type="predicted"/>
<dbReference type="RefSeq" id="WP_078350356.1">
    <property type="nucleotide sequence ID" value="NZ_MBTF01000035.1"/>
</dbReference>
<gene>
    <name evidence="2" type="ORF">BC343_13260</name>
</gene>
<sequence>MKKIIFGLMAVATVLAASCGKEKTVTPGDGGGGGTTNPPVDPPVTTVNYLNLAKETRSFISSNLLTSNFSYRANTTSQSNSCFEWYNVSQIYADAALVAAGDASALPYMNNTFKFMEGFWDKSDLRGGYFASVRLDGTGAGGDKYVDDNGLTGMVYLEAYEITTGADKAAYLAKAKACADWLINSGLWDGTYGGGFWWSTAKPDKPTQSNGVAMQLFAKLYTITGETVYLDWATKTNNWLRNTMYDSASGLYIWKIDGGGAGTKHFEKFTYDNAVMLEAYLLYGKAVNDAAGYLAKAQDIGNAMNTVLWNAQYKGYIFNTDPTQTRVNPAWCGWGTQGMIRLYEQDKDEKWLTFARNNINALNTATRNADSHAYYFFAAFNGSNRSPEIEGVDQAWMQRVQAMMAKYDK</sequence>
<evidence type="ECO:0000313" key="3">
    <source>
        <dbReference type="Proteomes" id="UP000189739"/>
    </source>
</evidence>
<evidence type="ECO:0000313" key="2">
    <source>
        <dbReference type="EMBL" id="OOQ57754.1"/>
    </source>
</evidence>